<organism evidence="3 4">
    <name type="scientific">Giardia duodenalis assemblage B</name>
    <dbReference type="NCBI Taxonomy" id="1394984"/>
    <lineage>
        <taxon>Eukaryota</taxon>
        <taxon>Metamonada</taxon>
        <taxon>Diplomonadida</taxon>
        <taxon>Hexamitidae</taxon>
        <taxon>Giardiinae</taxon>
        <taxon>Giardia</taxon>
    </lineage>
</organism>
<protein>
    <submittedName>
        <fullName evidence="3">Uncharacterized protein</fullName>
    </submittedName>
</protein>
<gene>
    <name evidence="3" type="ORF">QR46_0932</name>
</gene>
<evidence type="ECO:0000256" key="2">
    <source>
        <dbReference type="SAM" id="MobiDB-lite"/>
    </source>
</evidence>
<dbReference type="EMBL" id="JXTI01000016">
    <property type="protein sequence ID" value="KWX15044.1"/>
    <property type="molecule type" value="Genomic_DNA"/>
</dbReference>
<dbReference type="Proteomes" id="UP000070089">
    <property type="component" value="Unassembled WGS sequence"/>
</dbReference>
<dbReference type="AlphaFoldDB" id="A0A132NYA0"/>
<keyword evidence="1" id="KW-0175">Coiled coil</keyword>
<evidence type="ECO:0000256" key="1">
    <source>
        <dbReference type="SAM" id="Coils"/>
    </source>
</evidence>
<evidence type="ECO:0000313" key="4">
    <source>
        <dbReference type="Proteomes" id="UP000070089"/>
    </source>
</evidence>
<dbReference type="VEuPathDB" id="GiardiaDB:QR46_0932"/>
<reference evidence="3 4" key="1">
    <citation type="journal article" date="2015" name="Mol. Biochem. Parasitol.">
        <title>Identification of polymorphic genes for use in assemblage B genotyping assays through comparative genomics of multiple assemblage B Giardia duodenalis isolates.</title>
        <authorList>
            <person name="Wielinga C."/>
            <person name="Thompson R.C."/>
            <person name="Monis P."/>
            <person name="Ryan U."/>
        </authorList>
    </citation>
    <scope>NUCLEOTIDE SEQUENCE [LARGE SCALE GENOMIC DNA]</scope>
    <source>
        <strain evidence="3 4">BAH15c1</strain>
    </source>
</reference>
<proteinExistence type="predicted"/>
<feature type="coiled-coil region" evidence="1">
    <location>
        <begin position="116"/>
        <end position="150"/>
    </location>
</feature>
<accession>A0A132NYA0</accession>
<comment type="caution">
    <text evidence="3">The sequence shown here is derived from an EMBL/GenBank/DDBJ whole genome shotgun (WGS) entry which is preliminary data.</text>
</comment>
<feature type="region of interest" description="Disordered" evidence="2">
    <location>
        <begin position="45"/>
        <end position="66"/>
    </location>
</feature>
<sequence>MTQYTAISIKENAKDENLTMSALWKILSFVGIRRQDDCDLSPIPDADPIMYNTPERLPTKTTSPGLRGSITKKHVTFSPKAENIPIYDLVHADIPKGETPIRLMRECAARASPSVNDELTSRINDLEQLIADIKGENEALVAENKRLHTENRILHDEKRRLASSTTSDISS</sequence>
<evidence type="ECO:0000313" key="3">
    <source>
        <dbReference type="EMBL" id="KWX15044.1"/>
    </source>
</evidence>
<name>A0A132NYA0_GIAIN</name>
<dbReference type="OrthoDB" id="10248961at2759"/>